<dbReference type="InterPro" id="IPR003593">
    <property type="entry name" value="AAA+_ATPase"/>
</dbReference>
<dbReference type="InterPro" id="IPR050166">
    <property type="entry name" value="ABC_transporter_ATP-bind"/>
</dbReference>
<gene>
    <name evidence="5" type="ORF">ASZ90_013494</name>
</gene>
<keyword evidence="3" id="KW-0067">ATP-binding</keyword>
<evidence type="ECO:0000259" key="4">
    <source>
        <dbReference type="PROSITE" id="PS50893"/>
    </source>
</evidence>
<dbReference type="InterPro" id="IPR003439">
    <property type="entry name" value="ABC_transporter-like_ATP-bd"/>
</dbReference>
<dbReference type="PANTHER" id="PTHR42788:SF13">
    <property type="entry name" value="ALIPHATIC SULFONATES IMPORT ATP-BINDING PROTEIN SSUB"/>
    <property type="match status" value="1"/>
</dbReference>
<dbReference type="AlphaFoldDB" id="A0A0W8F7L8"/>
<dbReference type="Gene3D" id="3.40.50.300">
    <property type="entry name" value="P-loop containing nucleotide triphosphate hydrolases"/>
    <property type="match status" value="1"/>
</dbReference>
<dbReference type="GO" id="GO:0016887">
    <property type="term" value="F:ATP hydrolysis activity"/>
    <property type="evidence" value="ECO:0007669"/>
    <property type="project" value="InterPro"/>
</dbReference>
<evidence type="ECO:0000256" key="3">
    <source>
        <dbReference type="ARBA" id="ARBA00022840"/>
    </source>
</evidence>
<name>A0A0W8F7L8_9ZZZZ</name>
<evidence type="ECO:0000313" key="5">
    <source>
        <dbReference type="EMBL" id="KUG16861.1"/>
    </source>
</evidence>
<organism evidence="5">
    <name type="scientific">hydrocarbon metagenome</name>
    <dbReference type="NCBI Taxonomy" id="938273"/>
    <lineage>
        <taxon>unclassified sequences</taxon>
        <taxon>metagenomes</taxon>
        <taxon>ecological metagenomes</taxon>
    </lineage>
</organism>
<comment type="caution">
    <text evidence="5">The sequence shown here is derived from an EMBL/GenBank/DDBJ whole genome shotgun (WGS) entry which is preliminary data.</text>
</comment>
<proteinExistence type="predicted"/>
<dbReference type="Pfam" id="PF00005">
    <property type="entry name" value="ABC_tran"/>
    <property type="match status" value="1"/>
</dbReference>
<keyword evidence="1" id="KW-0813">Transport</keyword>
<dbReference type="GO" id="GO:0005524">
    <property type="term" value="F:ATP binding"/>
    <property type="evidence" value="ECO:0007669"/>
    <property type="project" value="UniProtKB-KW"/>
</dbReference>
<dbReference type="SUPFAM" id="SSF52540">
    <property type="entry name" value="P-loop containing nucleoside triphosphate hydrolases"/>
    <property type="match status" value="1"/>
</dbReference>
<dbReference type="InterPro" id="IPR027417">
    <property type="entry name" value="P-loop_NTPase"/>
</dbReference>
<feature type="domain" description="ABC transporter" evidence="4">
    <location>
        <begin position="4"/>
        <end position="235"/>
    </location>
</feature>
<evidence type="ECO:0000256" key="1">
    <source>
        <dbReference type="ARBA" id="ARBA00022448"/>
    </source>
</evidence>
<reference evidence="5" key="1">
    <citation type="journal article" date="2015" name="Proc. Natl. Acad. Sci. U.S.A.">
        <title>Networks of energetic and metabolic interactions define dynamics in microbial communities.</title>
        <authorList>
            <person name="Embree M."/>
            <person name="Liu J.K."/>
            <person name="Al-Bassam M.M."/>
            <person name="Zengler K."/>
        </authorList>
    </citation>
    <scope>NUCLEOTIDE SEQUENCE</scope>
</reference>
<dbReference type="PANTHER" id="PTHR42788">
    <property type="entry name" value="TAURINE IMPORT ATP-BINDING PROTEIN-RELATED"/>
    <property type="match status" value="1"/>
</dbReference>
<dbReference type="EMBL" id="LNQE01001478">
    <property type="protein sequence ID" value="KUG16861.1"/>
    <property type="molecule type" value="Genomic_DNA"/>
</dbReference>
<dbReference type="CDD" id="cd03293">
    <property type="entry name" value="ABC_NrtD_SsuB_transporters"/>
    <property type="match status" value="1"/>
</dbReference>
<dbReference type="InterPro" id="IPR017871">
    <property type="entry name" value="ABC_transporter-like_CS"/>
</dbReference>
<accession>A0A0W8F7L8</accession>
<protein>
    <submittedName>
        <fullName evidence="5">Abc-type nitrate/sulfonate/bicarbonate transport system, atpase component</fullName>
    </submittedName>
</protein>
<keyword evidence="2" id="KW-0547">Nucleotide-binding</keyword>
<dbReference type="PROSITE" id="PS00211">
    <property type="entry name" value="ABC_TRANSPORTER_1"/>
    <property type="match status" value="1"/>
</dbReference>
<evidence type="ECO:0000256" key="2">
    <source>
        <dbReference type="ARBA" id="ARBA00022741"/>
    </source>
</evidence>
<sequence length="252" mass="28303">MALLQIKGVYKHFFADGKEMEALHDINLTIEENQFVCFIGPSGCGKTTLLRIVAGLEAPTSGAATIDGEPIVGPSPERGMVFQEYSLFPWRTILDNTVFGLELKGIDKAKREERGRQYLKMVGLEGFEKRYPHELSGGMKQRVAIARALVNDPKALLMDEPFGALDAQTRNTMQSELLRIWEEEKKTVLFVTHSVDEAIYLADAIVIMSARPGRIKDIIQIPLPRPRTRTSTEVNQIRDRILCDLRTEIASC</sequence>
<dbReference type="PROSITE" id="PS50893">
    <property type="entry name" value="ABC_TRANSPORTER_2"/>
    <property type="match status" value="1"/>
</dbReference>
<dbReference type="SMART" id="SM00382">
    <property type="entry name" value="AAA"/>
    <property type="match status" value="1"/>
</dbReference>
<dbReference type="FunFam" id="3.40.50.300:FF:000425">
    <property type="entry name" value="Probable ABC transporter, ATP-binding subunit"/>
    <property type="match status" value="1"/>
</dbReference>